<sequence length="68" mass="7989">NRLLSIGRIYHTLSLVTEENQSQDTVVIYVQQHKPQNAFLPKPVEYKYRFQCPDSSDFDPASYELQLE</sequence>
<reference evidence="2" key="1">
    <citation type="submission" date="2021-02" db="EMBL/GenBank/DDBJ databases">
        <authorList>
            <person name="Nowell W R."/>
        </authorList>
    </citation>
    <scope>NUCLEOTIDE SEQUENCE</scope>
</reference>
<feature type="non-terminal residue" evidence="2">
    <location>
        <position position="68"/>
    </location>
</feature>
<evidence type="ECO:0000313" key="1">
    <source>
        <dbReference type="EMBL" id="CAF4457702.1"/>
    </source>
</evidence>
<organism evidence="2 3">
    <name type="scientific">Rotaria magnacalcarata</name>
    <dbReference type="NCBI Taxonomy" id="392030"/>
    <lineage>
        <taxon>Eukaryota</taxon>
        <taxon>Metazoa</taxon>
        <taxon>Spiralia</taxon>
        <taxon>Gnathifera</taxon>
        <taxon>Rotifera</taxon>
        <taxon>Eurotatoria</taxon>
        <taxon>Bdelloidea</taxon>
        <taxon>Philodinida</taxon>
        <taxon>Philodinidae</taxon>
        <taxon>Rotaria</taxon>
    </lineage>
</organism>
<comment type="caution">
    <text evidence="2">The sequence shown here is derived from an EMBL/GenBank/DDBJ whole genome shotgun (WGS) entry which is preliminary data.</text>
</comment>
<proteinExistence type="predicted"/>
<protein>
    <submittedName>
        <fullName evidence="2">Uncharacterized protein</fullName>
    </submittedName>
</protein>
<accession>A0A8S2X379</accession>
<gene>
    <name evidence="2" type="ORF">GIL414_LOCUS33562</name>
    <name evidence="1" type="ORF">SMN809_LOCUS33020</name>
</gene>
<dbReference type="EMBL" id="CAJOBI010070926">
    <property type="protein sequence ID" value="CAF4457702.1"/>
    <property type="molecule type" value="Genomic_DNA"/>
</dbReference>
<dbReference type="Proteomes" id="UP000681720">
    <property type="component" value="Unassembled WGS sequence"/>
</dbReference>
<feature type="non-terminal residue" evidence="2">
    <location>
        <position position="1"/>
    </location>
</feature>
<dbReference type="AlphaFoldDB" id="A0A8S2X379"/>
<name>A0A8S2X379_9BILA</name>
<evidence type="ECO:0000313" key="3">
    <source>
        <dbReference type="Proteomes" id="UP000681720"/>
    </source>
</evidence>
<dbReference type="EMBL" id="CAJOBJ010074805">
    <property type="protein sequence ID" value="CAF4475749.1"/>
    <property type="molecule type" value="Genomic_DNA"/>
</dbReference>
<evidence type="ECO:0000313" key="2">
    <source>
        <dbReference type="EMBL" id="CAF4475749.1"/>
    </source>
</evidence>
<dbReference type="Proteomes" id="UP000676336">
    <property type="component" value="Unassembled WGS sequence"/>
</dbReference>